<feature type="region of interest" description="Disordered" evidence="1">
    <location>
        <begin position="300"/>
        <end position="322"/>
    </location>
</feature>
<evidence type="ECO:0000313" key="2">
    <source>
        <dbReference type="EMBL" id="MEU3779026.1"/>
    </source>
</evidence>
<name>A0ABV2Z906_9ACTN</name>
<sequence>MRAQDSRSAERADRGRQQRIMPPTAGPAAGLPALQRLAGNAAVCRALAVQRAGAGDGQAWGDTARYAERPVEHPEWPQFQVLMRRAGFDRDTVEAVWQLLMGGIRQQEELQTSLVDRHLTRSQRRSQRSGNDWYRAVVDMVGDHLRIPTPTMGLWSGGLDVNDYATAKGHTTLEHSNLGRVINSLRLHPDFSLIGPLWNLLSVAFVQRATGPVHIFLRAHDPDSVLQDQEIPQLRKMQEMGEQAGRAITLVWHPLYTTADGTIREVSRDLRLVDDAPYAQRDLCVAALYSYLLRMHDPGNPHSARAHDEMHTRLRQNGHRPD</sequence>
<comment type="caution">
    <text evidence="2">The sequence shown here is derived from an EMBL/GenBank/DDBJ whole genome shotgun (WGS) entry which is preliminary data.</text>
</comment>
<dbReference type="Proteomes" id="UP001550739">
    <property type="component" value="Unassembled WGS sequence"/>
</dbReference>
<feature type="region of interest" description="Disordered" evidence="1">
    <location>
        <begin position="1"/>
        <end position="28"/>
    </location>
</feature>
<feature type="compositionally biased region" description="Basic residues" evidence="1">
    <location>
        <begin position="313"/>
        <end position="322"/>
    </location>
</feature>
<feature type="compositionally biased region" description="Basic and acidic residues" evidence="1">
    <location>
        <begin position="300"/>
        <end position="312"/>
    </location>
</feature>
<evidence type="ECO:0000313" key="3">
    <source>
        <dbReference type="Proteomes" id="UP001550739"/>
    </source>
</evidence>
<gene>
    <name evidence="2" type="ORF">AB0E89_00305</name>
</gene>
<dbReference type="RefSeq" id="WP_361699906.1">
    <property type="nucleotide sequence ID" value="NZ_JBEZVE010000001.1"/>
</dbReference>
<dbReference type="EMBL" id="JBEZVE010000001">
    <property type="protein sequence ID" value="MEU3779026.1"/>
    <property type="molecule type" value="Genomic_DNA"/>
</dbReference>
<dbReference type="SUPFAM" id="SSF52309">
    <property type="entry name" value="N-(deoxy)ribosyltransferase-like"/>
    <property type="match status" value="1"/>
</dbReference>
<proteinExistence type="predicted"/>
<keyword evidence="3" id="KW-1185">Reference proteome</keyword>
<accession>A0ABV2Z906</accession>
<evidence type="ECO:0000256" key="1">
    <source>
        <dbReference type="SAM" id="MobiDB-lite"/>
    </source>
</evidence>
<reference evidence="2 3" key="1">
    <citation type="submission" date="2024-06" db="EMBL/GenBank/DDBJ databases">
        <title>The Natural Products Discovery Center: Release of the First 8490 Sequenced Strains for Exploring Actinobacteria Biosynthetic Diversity.</title>
        <authorList>
            <person name="Kalkreuter E."/>
            <person name="Kautsar S.A."/>
            <person name="Yang D."/>
            <person name="Bader C.D."/>
            <person name="Teijaro C.N."/>
            <person name="Fluegel L."/>
            <person name="Davis C.M."/>
            <person name="Simpson J.R."/>
            <person name="Lauterbach L."/>
            <person name="Steele A.D."/>
            <person name="Gui C."/>
            <person name="Meng S."/>
            <person name="Li G."/>
            <person name="Viehrig K."/>
            <person name="Ye F."/>
            <person name="Su P."/>
            <person name="Kiefer A.F."/>
            <person name="Nichols A."/>
            <person name="Cepeda A.J."/>
            <person name="Yan W."/>
            <person name="Fan B."/>
            <person name="Jiang Y."/>
            <person name="Adhikari A."/>
            <person name="Zheng C.-J."/>
            <person name="Schuster L."/>
            <person name="Cowan T.M."/>
            <person name="Smanski M.J."/>
            <person name="Chevrette M.G."/>
            <person name="De Carvalho L.P.S."/>
            <person name="Shen B."/>
        </authorList>
    </citation>
    <scope>NUCLEOTIDE SEQUENCE [LARGE SCALE GENOMIC DNA]</scope>
    <source>
        <strain evidence="2 3">NPDC033843</strain>
    </source>
</reference>
<organism evidence="2 3">
    <name type="scientific">Streptomyces sp. 900129855</name>
    <dbReference type="NCBI Taxonomy" id="3155129"/>
    <lineage>
        <taxon>Bacteria</taxon>
        <taxon>Bacillati</taxon>
        <taxon>Actinomycetota</taxon>
        <taxon>Actinomycetes</taxon>
        <taxon>Kitasatosporales</taxon>
        <taxon>Streptomycetaceae</taxon>
        <taxon>Streptomyces</taxon>
    </lineage>
</organism>
<protein>
    <submittedName>
        <fullName evidence="2">Uncharacterized protein</fullName>
    </submittedName>
</protein>
<feature type="compositionally biased region" description="Basic and acidic residues" evidence="1">
    <location>
        <begin position="1"/>
        <end position="16"/>
    </location>
</feature>